<protein>
    <recommendedName>
        <fullName evidence="3">Galactose-1-phosphate uridylyltransferase</fullName>
    </recommendedName>
</protein>
<keyword evidence="12" id="KW-1185">Reference proteome</keyword>
<organism evidence="11 12">
    <name type="scientific">Seiridium unicorne</name>
    <dbReference type="NCBI Taxonomy" id="138068"/>
    <lineage>
        <taxon>Eukaryota</taxon>
        <taxon>Fungi</taxon>
        <taxon>Dikarya</taxon>
        <taxon>Ascomycota</taxon>
        <taxon>Pezizomycotina</taxon>
        <taxon>Sordariomycetes</taxon>
        <taxon>Xylariomycetidae</taxon>
        <taxon>Amphisphaeriales</taxon>
        <taxon>Sporocadaceae</taxon>
        <taxon>Seiridium</taxon>
    </lineage>
</organism>
<comment type="cofactor">
    <cofactor evidence="1">
        <name>Zn(2+)</name>
        <dbReference type="ChEBI" id="CHEBI:29105"/>
    </cofactor>
</comment>
<dbReference type="Pfam" id="PF02744">
    <property type="entry name" value="GalP_UDP_tr_C"/>
    <property type="match status" value="1"/>
</dbReference>
<reference evidence="11 12" key="1">
    <citation type="journal article" date="2024" name="J. Plant Pathol.">
        <title>Sequence and assembly of the genome of Seiridium unicorne, isolate CBS 538.82, causal agent of cypress canker disease.</title>
        <authorList>
            <person name="Scali E."/>
            <person name="Rocca G.D."/>
            <person name="Danti R."/>
            <person name="Garbelotto M."/>
            <person name="Barberini S."/>
            <person name="Baroncelli R."/>
            <person name="Emiliani G."/>
        </authorList>
    </citation>
    <scope>NUCLEOTIDE SEQUENCE [LARGE SCALE GENOMIC DNA]</scope>
    <source>
        <strain evidence="11 12">BM-138-508</strain>
    </source>
</reference>
<evidence type="ECO:0000256" key="7">
    <source>
        <dbReference type="ARBA" id="ARBA00022833"/>
    </source>
</evidence>
<dbReference type="Pfam" id="PF01087">
    <property type="entry name" value="GalP_UDP_transf"/>
    <property type="match status" value="1"/>
</dbReference>
<dbReference type="PANTHER" id="PTHR11943">
    <property type="entry name" value="GALACTOSE-1-PHOSPHATE URIDYLYLTRANSFERASE"/>
    <property type="match status" value="1"/>
</dbReference>
<evidence type="ECO:0000256" key="3">
    <source>
        <dbReference type="ARBA" id="ARBA00016340"/>
    </source>
</evidence>
<evidence type="ECO:0000256" key="2">
    <source>
        <dbReference type="ARBA" id="ARBA00010951"/>
    </source>
</evidence>
<name>A0ABR2VAW5_9PEZI</name>
<dbReference type="GO" id="GO:0016779">
    <property type="term" value="F:nucleotidyltransferase activity"/>
    <property type="evidence" value="ECO:0007669"/>
    <property type="project" value="UniProtKB-KW"/>
</dbReference>
<feature type="domain" description="Galactose-1-phosphate uridyl transferase N-terminal" evidence="9">
    <location>
        <begin position="1"/>
        <end position="83"/>
    </location>
</feature>
<dbReference type="EMBL" id="JARVKF010000048">
    <property type="protein sequence ID" value="KAK9424054.1"/>
    <property type="molecule type" value="Genomic_DNA"/>
</dbReference>
<dbReference type="InterPro" id="IPR005850">
    <property type="entry name" value="GalP_Utransf_C"/>
</dbReference>
<evidence type="ECO:0000259" key="10">
    <source>
        <dbReference type="Pfam" id="PF02744"/>
    </source>
</evidence>
<feature type="domain" description="Galactose-1-phosphate uridyl transferase C-terminal" evidence="10">
    <location>
        <begin position="91"/>
        <end position="246"/>
    </location>
</feature>
<dbReference type="PANTHER" id="PTHR11943:SF1">
    <property type="entry name" value="GALACTOSE-1-PHOSPHATE URIDYLYLTRANSFERASE"/>
    <property type="match status" value="1"/>
</dbReference>
<evidence type="ECO:0000256" key="1">
    <source>
        <dbReference type="ARBA" id="ARBA00001947"/>
    </source>
</evidence>
<dbReference type="InterPro" id="IPR005849">
    <property type="entry name" value="GalP_Utransf_N"/>
</dbReference>
<evidence type="ECO:0000256" key="5">
    <source>
        <dbReference type="ARBA" id="ARBA00022695"/>
    </source>
</evidence>
<dbReference type="Gene3D" id="3.30.428.10">
    <property type="entry name" value="HIT-like"/>
    <property type="match status" value="2"/>
</dbReference>
<accession>A0ABR2VAW5</accession>
<evidence type="ECO:0000256" key="4">
    <source>
        <dbReference type="ARBA" id="ARBA00022679"/>
    </source>
</evidence>
<sequence>MTIGESLRIIETWTAVYASHLPLDSPQRSRVTGAHVPDYKPAKESSLDTRDLVYMQIFDNNGSVLGASNAHPHGQIWITSSMPDEPERELSQMKIYCEDNCGSQLLGDYVRLEMDREERVVWQNEGFLAVCPWWAVWPYEILLLPKRAVRSLVDLNGTEMFQFAEAMLQVNKIYDNLFGMTFPYISGLHQAPLNATGMELECSYLHMHFCPPLLLPSIKKFFGGYEFNGEPTREITPEAAASQLRCSSAHLSK</sequence>
<dbReference type="SUPFAM" id="SSF54197">
    <property type="entry name" value="HIT-like"/>
    <property type="match status" value="2"/>
</dbReference>
<keyword evidence="8" id="KW-0119">Carbohydrate metabolism</keyword>
<dbReference type="NCBIfam" id="TIGR00209">
    <property type="entry name" value="galT_1"/>
    <property type="match status" value="1"/>
</dbReference>
<evidence type="ECO:0000259" key="9">
    <source>
        <dbReference type="Pfam" id="PF01087"/>
    </source>
</evidence>
<keyword evidence="7" id="KW-0862">Zinc</keyword>
<evidence type="ECO:0000313" key="12">
    <source>
        <dbReference type="Proteomes" id="UP001408356"/>
    </source>
</evidence>
<dbReference type="Proteomes" id="UP001408356">
    <property type="component" value="Unassembled WGS sequence"/>
</dbReference>
<comment type="similarity">
    <text evidence="2">Belongs to the galactose-1-phosphate uridylyltransferase type 1 family.</text>
</comment>
<dbReference type="InterPro" id="IPR036265">
    <property type="entry name" value="HIT-like_sf"/>
</dbReference>
<dbReference type="InterPro" id="IPR001937">
    <property type="entry name" value="GalP_UDPtransf1"/>
</dbReference>
<keyword evidence="4" id="KW-0808">Transferase</keyword>
<evidence type="ECO:0000256" key="6">
    <source>
        <dbReference type="ARBA" id="ARBA00022723"/>
    </source>
</evidence>
<evidence type="ECO:0000313" key="11">
    <source>
        <dbReference type="EMBL" id="KAK9424054.1"/>
    </source>
</evidence>
<proteinExistence type="inferred from homology"/>
<gene>
    <name evidence="11" type="ORF">SUNI508_13805</name>
</gene>
<keyword evidence="6" id="KW-0479">Metal-binding</keyword>
<evidence type="ECO:0000256" key="8">
    <source>
        <dbReference type="ARBA" id="ARBA00023277"/>
    </source>
</evidence>
<keyword evidence="5 11" id="KW-0548">Nucleotidyltransferase</keyword>
<comment type="caution">
    <text evidence="11">The sequence shown here is derived from an EMBL/GenBank/DDBJ whole genome shotgun (WGS) entry which is preliminary data.</text>
</comment>